<name>A0A940PGZ5_9ENTE</name>
<gene>
    <name evidence="2" type="ORF">I6N95_25905</name>
</gene>
<protein>
    <submittedName>
        <fullName evidence="2">Uncharacterized protein</fullName>
    </submittedName>
</protein>
<dbReference type="Proteomes" id="UP000674938">
    <property type="component" value="Unassembled WGS sequence"/>
</dbReference>
<comment type="caution">
    <text evidence="2">The sequence shown here is derived from an EMBL/GenBank/DDBJ whole genome shotgun (WGS) entry which is preliminary data.</text>
</comment>
<evidence type="ECO:0000256" key="1">
    <source>
        <dbReference type="SAM" id="Phobius"/>
    </source>
</evidence>
<keyword evidence="1" id="KW-0472">Membrane</keyword>
<proteinExistence type="predicted"/>
<dbReference type="AlphaFoldDB" id="A0A940PGZ5"/>
<keyword evidence="3" id="KW-1185">Reference proteome</keyword>
<organism evidence="2 3">
    <name type="scientific">Vagococcus allomyrinae</name>
    <dbReference type="NCBI Taxonomy" id="2794353"/>
    <lineage>
        <taxon>Bacteria</taxon>
        <taxon>Bacillati</taxon>
        <taxon>Bacillota</taxon>
        <taxon>Bacilli</taxon>
        <taxon>Lactobacillales</taxon>
        <taxon>Enterococcaceae</taxon>
        <taxon>Vagococcus</taxon>
    </lineage>
</organism>
<sequence>MTLLKSSRRMVVLLLAVMLVLLMTIFQMFRSVNKSVAIVEATNRSPEQTALLVGKSSRKLSFVLTSYPEMEQPVINEKVIVVLPNKAGEKNQRISGTVVANESVPPLSLIKLDKKVRQHRALQFKTEQNGMDLKGDVLVRNDSGKRLSDYEIVAQKEGGTGGTPILTEKEEVIGLYAADKTIISAKEAVSFLSKQKVTVHTDGSNKQELLVSTFAALNVVVLYVLLLYWRRKKS</sequence>
<feature type="transmembrane region" description="Helical" evidence="1">
    <location>
        <begin position="209"/>
        <end position="229"/>
    </location>
</feature>
<keyword evidence="1" id="KW-1133">Transmembrane helix</keyword>
<dbReference type="RefSeq" id="WP_209532928.1">
    <property type="nucleotide sequence ID" value="NZ_JAEEGA010000028.1"/>
</dbReference>
<evidence type="ECO:0000313" key="3">
    <source>
        <dbReference type="Proteomes" id="UP000674938"/>
    </source>
</evidence>
<keyword evidence="1" id="KW-0812">Transmembrane</keyword>
<evidence type="ECO:0000313" key="2">
    <source>
        <dbReference type="EMBL" id="MBP1044447.1"/>
    </source>
</evidence>
<reference evidence="2" key="1">
    <citation type="submission" date="2020-12" db="EMBL/GenBank/DDBJ databases">
        <title>Vagococcus allomyrinae sp. nov. and Enterococcus lavae sp. nov., isolated from the larvae of Allomyrina dichotoma.</title>
        <authorList>
            <person name="Lee S.D."/>
        </authorList>
    </citation>
    <scope>NUCLEOTIDE SEQUENCE</scope>
    <source>
        <strain evidence="2">BWB3-3</strain>
    </source>
</reference>
<dbReference type="EMBL" id="JAEEGA010000028">
    <property type="protein sequence ID" value="MBP1044447.1"/>
    <property type="molecule type" value="Genomic_DNA"/>
</dbReference>
<accession>A0A940PGZ5</accession>